<dbReference type="AlphaFoldDB" id="A0A8T1UGP9"/>
<reference evidence="1" key="1">
    <citation type="submission" date="2021-01" db="EMBL/GenBank/DDBJ databases">
        <title>Phytophthora aleatoria, a newly-described species from Pinus radiata is distinct from Phytophthora cactorum isolates based on comparative genomics.</title>
        <authorList>
            <person name="Mcdougal R."/>
            <person name="Panda P."/>
            <person name="Williams N."/>
            <person name="Studholme D.J."/>
        </authorList>
    </citation>
    <scope>NUCLEOTIDE SEQUENCE</scope>
    <source>
        <strain evidence="1">NZFS 3830</strain>
    </source>
</reference>
<gene>
    <name evidence="1" type="ORF">JG687_00006878</name>
</gene>
<name>A0A8T1UGP9_9STRA</name>
<dbReference type="EMBL" id="JAENGZ010000289">
    <property type="protein sequence ID" value="KAG6962885.1"/>
    <property type="molecule type" value="Genomic_DNA"/>
</dbReference>
<proteinExistence type="predicted"/>
<accession>A0A8T1UGP9</accession>
<protein>
    <submittedName>
        <fullName evidence="1">Uncharacterized protein</fullName>
    </submittedName>
</protein>
<dbReference type="Proteomes" id="UP000688947">
    <property type="component" value="Unassembled WGS sequence"/>
</dbReference>
<organism evidence="1 2">
    <name type="scientific">Phytophthora cactorum</name>
    <dbReference type="NCBI Taxonomy" id="29920"/>
    <lineage>
        <taxon>Eukaryota</taxon>
        <taxon>Sar</taxon>
        <taxon>Stramenopiles</taxon>
        <taxon>Oomycota</taxon>
        <taxon>Peronosporomycetes</taxon>
        <taxon>Peronosporales</taxon>
        <taxon>Peronosporaceae</taxon>
        <taxon>Phytophthora</taxon>
    </lineage>
</organism>
<evidence type="ECO:0000313" key="1">
    <source>
        <dbReference type="EMBL" id="KAG6962885.1"/>
    </source>
</evidence>
<sequence length="104" mass="10974">MTPGSPRRTVAAVRSVTTLGSVISCIDMPQVKAQDKLPSKFTQPPPSLCCGAVEAVGVGAPRLGETAEAKSVLTTVGRYVAALALVPLRRHGTSWEFRAQARRS</sequence>
<dbReference type="PROSITE" id="PS51257">
    <property type="entry name" value="PROKAR_LIPOPROTEIN"/>
    <property type="match status" value="1"/>
</dbReference>
<evidence type="ECO:0000313" key="2">
    <source>
        <dbReference type="Proteomes" id="UP000688947"/>
    </source>
</evidence>
<comment type="caution">
    <text evidence="1">The sequence shown here is derived from an EMBL/GenBank/DDBJ whole genome shotgun (WGS) entry which is preliminary data.</text>
</comment>